<name>A0A6J7WMH9_9CAUD</name>
<sequence>MGLKKHTQFINKLPYWVDLTNTHTRAEHVEWLGINIGGYKTLWDFSGPNRLTFAREQDRMMFILRWA</sequence>
<reference evidence="1" key="1">
    <citation type="submission" date="2020-05" db="EMBL/GenBank/DDBJ databases">
        <authorList>
            <person name="Chiriac C."/>
            <person name="Salcher M."/>
            <person name="Ghai R."/>
            <person name="Kavagutti S V."/>
        </authorList>
    </citation>
    <scope>NUCLEOTIDE SEQUENCE</scope>
</reference>
<evidence type="ECO:0000313" key="1">
    <source>
        <dbReference type="EMBL" id="CAB5215001.1"/>
    </source>
</evidence>
<dbReference type="EMBL" id="LR798243">
    <property type="protein sequence ID" value="CAB5215001.1"/>
    <property type="molecule type" value="Genomic_DNA"/>
</dbReference>
<protein>
    <submittedName>
        <fullName evidence="1">Uncharacterized protein</fullName>
    </submittedName>
</protein>
<proteinExistence type="predicted"/>
<organism evidence="1">
    <name type="scientific">uncultured Caudovirales phage</name>
    <dbReference type="NCBI Taxonomy" id="2100421"/>
    <lineage>
        <taxon>Viruses</taxon>
        <taxon>Duplodnaviria</taxon>
        <taxon>Heunggongvirae</taxon>
        <taxon>Uroviricota</taxon>
        <taxon>Caudoviricetes</taxon>
        <taxon>Peduoviridae</taxon>
        <taxon>Maltschvirus</taxon>
        <taxon>Maltschvirus maltsch</taxon>
    </lineage>
</organism>
<accession>A0A6J7WMH9</accession>
<gene>
    <name evidence="1" type="ORF">UFOVP190_354</name>
</gene>